<keyword evidence="3" id="KW-1185">Reference proteome</keyword>
<reference evidence="2 3" key="1">
    <citation type="journal article" date="2006" name="Science">
        <title>Phytophthora genome sequences uncover evolutionary origins and mechanisms of pathogenesis.</title>
        <authorList>
            <person name="Tyler B.M."/>
            <person name="Tripathy S."/>
            <person name="Zhang X."/>
            <person name="Dehal P."/>
            <person name="Jiang R.H."/>
            <person name="Aerts A."/>
            <person name="Arredondo F.D."/>
            <person name="Baxter L."/>
            <person name="Bensasson D."/>
            <person name="Beynon J.L."/>
            <person name="Chapman J."/>
            <person name="Damasceno C.M."/>
            <person name="Dorrance A.E."/>
            <person name="Dou D."/>
            <person name="Dickerman A.W."/>
            <person name="Dubchak I.L."/>
            <person name="Garbelotto M."/>
            <person name="Gijzen M."/>
            <person name="Gordon S.G."/>
            <person name="Govers F."/>
            <person name="Grunwald N.J."/>
            <person name="Huang W."/>
            <person name="Ivors K.L."/>
            <person name="Jones R.W."/>
            <person name="Kamoun S."/>
            <person name="Krampis K."/>
            <person name="Lamour K.H."/>
            <person name="Lee M.K."/>
            <person name="McDonald W.H."/>
            <person name="Medina M."/>
            <person name="Meijer H.J."/>
            <person name="Nordberg E.K."/>
            <person name="Maclean D.J."/>
            <person name="Ospina-Giraldo M.D."/>
            <person name="Morris P.F."/>
            <person name="Phuntumart V."/>
            <person name="Putnam N.H."/>
            <person name="Rash S."/>
            <person name="Rose J.K."/>
            <person name="Sakihama Y."/>
            <person name="Salamov A.A."/>
            <person name="Savidor A."/>
            <person name="Scheuring C.F."/>
            <person name="Smith B.M."/>
            <person name="Sobral B.W."/>
            <person name="Terry A."/>
            <person name="Torto-Alalibo T.A."/>
            <person name="Win J."/>
            <person name="Xu Z."/>
            <person name="Zhang H."/>
            <person name="Grigoriev I.V."/>
            <person name="Rokhsar D.S."/>
            <person name="Boore J.L."/>
        </authorList>
    </citation>
    <scope>NUCLEOTIDE SEQUENCE [LARGE SCALE GENOMIC DNA]</scope>
    <source>
        <strain evidence="2 3">P6497</strain>
    </source>
</reference>
<evidence type="ECO:0000313" key="2">
    <source>
        <dbReference type="EMBL" id="EGZ27920.1"/>
    </source>
</evidence>
<gene>
    <name evidence="2" type="ORF">PHYSODRAFT_399955</name>
</gene>
<organism evidence="2 3">
    <name type="scientific">Phytophthora sojae (strain P6497)</name>
    <name type="common">Soybean stem and root rot agent</name>
    <name type="synonym">Phytophthora megasperma f. sp. glycines</name>
    <dbReference type="NCBI Taxonomy" id="1094619"/>
    <lineage>
        <taxon>Eukaryota</taxon>
        <taxon>Sar</taxon>
        <taxon>Stramenopiles</taxon>
        <taxon>Oomycota</taxon>
        <taxon>Peronosporomycetes</taxon>
        <taxon>Peronosporales</taxon>
        <taxon>Peronosporaceae</taxon>
        <taxon>Phytophthora</taxon>
    </lineage>
</organism>
<feature type="non-terminal residue" evidence="2">
    <location>
        <position position="1"/>
    </location>
</feature>
<dbReference type="KEGG" id="psoj:PHYSODRAFT_399955"/>
<dbReference type="InParanoid" id="G4YPE0"/>
<evidence type="ECO:0000259" key="1">
    <source>
        <dbReference type="Pfam" id="PF03184"/>
    </source>
</evidence>
<accession>G4YPE0</accession>
<feature type="non-terminal residue" evidence="2">
    <location>
        <position position="117"/>
    </location>
</feature>
<sequence length="117" mass="13302">VELMKVLPGYTYVCQPADVAWNRPLKEHLRNQWVQFLLAQVRSSSREAAFKMTAPSRSDVIAWIKSAWTSLTTATIIGGFKKARLVELQEQEEQATPEPNWSALISLLQQERVPMCS</sequence>
<evidence type="ECO:0000313" key="3">
    <source>
        <dbReference type="Proteomes" id="UP000002640"/>
    </source>
</evidence>
<name>G4YPE0_PHYSP</name>
<dbReference type="GeneID" id="20651268"/>
<dbReference type="AlphaFoldDB" id="G4YPE0"/>
<dbReference type="GO" id="GO:0003676">
    <property type="term" value="F:nucleic acid binding"/>
    <property type="evidence" value="ECO:0007669"/>
    <property type="project" value="InterPro"/>
</dbReference>
<protein>
    <recommendedName>
        <fullName evidence="1">DDE-1 domain-containing protein</fullName>
    </recommendedName>
</protein>
<dbReference type="RefSeq" id="XP_009515195.1">
    <property type="nucleotide sequence ID" value="XM_009516900.1"/>
</dbReference>
<dbReference type="EMBL" id="JH159151">
    <property type="protein sequence ID" value="EGZ27920.1"/>
    <property type="molecule type" value="Genomic_DNA"/>
</dbReference>
<dbReference type="Pfam" id="PF03184">
    <property type="entry name" value="DDE_1"/>
    <property type="match status" value="1"/>
</dbReference>
<dbReference type="InterPro" id="IPR004875">
    <property type="entry name" value="DDE_SF_endonuclease_dom"/>
</dbReference>
<feature type="domain" description="DDE-1" evidence="1">
    <location>
        <begin position="6"/>
        <end position="80"/>
    </location>
</feature>
<dbReference type="Proteomes" id="UP000002640">
    <property type="component" value="Unassembled WGS sequence"/>
</dbReference>
<proteinExistence type="predicted"/>